<dbReference type="Gene3D" id="3.80.10.10">
    <property type="entry name" value="Ribonuclease Inhibitor"/>
    <property type="match status" value="1"/>
</dbReference>
<dbReference type="VEuPathDB" id="MicrosporidiaDB:THOM_1987"/>
<evidence type="ECO:0000313" key="2">
    <source>
        <dbReference type="Proteomes" id="UP000011185"/>
    </source>
</evidence>
<keyword evidence="2" id="KW-1185">Reference proteome</keyword>
<protein>
    <submittedName>
        <fullName evidence="1">Putative LRR containing protein</fullName>
    </submittedName>
</protein>
<evidence type="ECO:0000313" key="1">
    <source>
        <dbReference type="EMBL" id="ELQ75058.1"/>
    </source>
</evidence>
<proteinExistence type="predicted"/>
<accession>L7JUA3</accession>
<dbReference type="InParanoid" id="L7JUA3"/>
<dbReference type="EMBL" id="JH993996">
    <property type="protein sequence ID" value="ELQ75058.1"/>
    <property type="molecule type" value="Genomic_DNA"/>
</dbReference>
<dbReference type="HOGENOM" id="CLU_004199_2_0_1"/>
<dbReference type="PANTHER" id="PTHR13318">
    <property type="entry name" value="PARTNER OF PAIRED, ISOFORM B-RELATED"/>
    <property type="match status" value="1"/>
</dbReference>
<reference evidence="1 2" key="1">
    <citation type="journal article" date="2012" name="PLoS Pathog.">
        <title>The genome of the obligate intracellular parasite Trachipleistophora hominis: new insights into microsporidian genome dynamics and reductive evolution.</title>
        <authorList>
            <person name="Heinz E."/>
            <person name="Williams T.A."/>
            <person name="Nakjang S."/>
            <person name="Noel C.J."/>
            <person name="Swan D.C."/>
            <person name="Goldberg A.V."/>
            <person name="Harris S.R."/>
            <person name="Weinmaier T."/>
            <person name="Markert S."/>
            <person name="Becher D."/>
            <person name="Bernhardt J."/>
            <person name="Dagan T."/>
            <person name="Hacker C."/>
            <person name="Lucocq J.M."/>
            <person name="Schweder T."/>
            <person name="Rattei T."/>
            <person name="Hall N."/>
            <person name="Hirt R.P."/>
            <person name="Embley T.M."/>
        </authorList>
    </citation>
    <scope>NUCLEOTIDE SEQUENCE [LARGE SCALE GENOMIC DNA]</scope>
</reference>
<sequence length="1518" mass="174430">MNFLDQTSNILIRWILWFANESDDAVIDTILCDNLEDMNLENVFVNIFESKGNITLSEFKIADYDTNEDPLGICKSGKRKRLDDDSAMESKNDCTSTNETDKENDKCKYRMIHVPVAKSLFMKIVNLTVTSEVKFSDEELYNIIEHLLTFLKDKLPFLRVLAQLFLEDSELRNKLEAINSKYISRNDKKRLTKDVSFDIKFQNAIREVEYHFGLFVTDKHGNAAVVARNDDTCPLIHTDVCSLCYFFIPSFIRMDGYFLIYNHDILCEVYENLSSDFDLTVDVDFSDVFYEVNKSYKDNKIPMQILTEELNSAFECKFFTLDCLKTCIFRLRGVQSNPKFDAIPDKQLNLYCQECIFNETLQLPSTLKMLSISNSKICCNWTLPDTLEDVVFKKVEVEKNCKLNIGRACKQINITDSIGMIFIPYIHEIFVPQFFLNWSVELVQNGDVVEKLTVSNAKFMNVIICVPRNIRAITLKDVSMDNEARLTLPREIKEVILEDFRGNVQFEDFVQNGPSTIHFDNGTFRSSVTKESDDIAEVVLSNVSLDQNIFFLLNPLNNYLSYIHSDPFVPLRFDKRIKSIILCNCIGDVYFESMPYFGQLALGTNVLYERSKESIKFNAFENTQLTKLVISNYYIVETVYLGLEIEEIKFENIVVADSKFVVINRNFKRLVLSNIKGCFKIPGIVSDNESDNNEIFEDPNFLEIVNVLENCYDITMKSLSFHRLTIDMNLRTACFHNVKVSDELLIISQQCENLHLHDVEGPVSTPNITSYKTIKLFFLEQFDCSSILTATVEDFEAKGVVFSKYPCITPATKKISLHSVTCDAVKNDSILLSEQCDDIYILCSSISMNISSIVKNISLNISIYVATRAICSLVTSCSQNITKLKLSGNFVDGIWRIERDVNFISLLNISAEKGSILQLNENLESIRIEFSQVNVDVSSIKNLRAITLVNVEAFVYIPFKYTPVSYLRFYGVAINFEINLGSNLNTFSITRSSLTIDHAIIINRNISHLSVSKFTGVLEMSGVAGLEKVTLTKEHEIYFDKWSKRNKEGLLCIVNYKFDSSVIFSDDVSTIRLKNVETAPHTKLILNHGCKCLKINSSNVDIDYSRATLLKKVILKAMSSLILRILLTKLSSVNTLVLEDMIIEDKIRLPDYLHTVVLRQVQIADKARFSFNKECSAVHLYYCSGMYDLVEIENLEILSLIPGLYERFKFVVTLPSLRSVRELNIAYNINEECFRYYLSKCINLTSLSVHSLNYSKRLIKYPPFHFGIEDIFDFSDSNNPRSVFELSKYKSNRDEWNWQYYILINLKMNILMHELLTLNLRNKLKYLNLAGCALNKENLNMLKECANLRVLVVDCAFLDNTFFETIPAQLETLEILDCKIFNGVRLDIKRLSCRSLQLLRTCKNLKHLVLEGTILKHEHIAECLPVSLESLKVTRFLKDSVEFAPATRKKIVIKRLVLLLDDVNCYPPVLIDTNPTKRQYYQLFDSLRNIIDFAALENLSLEASGQSVNIDKETYRIK</sequence>
<dbReference type="PANTHER" id="PTHR13318:SF95">
    <property type="entry name" value="F-BOX PROTEIN YLR352W"/>
    <property type="match status" value="1"/>
</dbReference>
<dbReference type="Proteomes" id="UP000011185">
    <property type="component" value="Unassembled WGS sequence"/>
</dbReference>
<organism evidence="1 2">
    <name type="scientific">Trachipleistophora hominis</name>
    <name type="common">Microsporidian parasite</name>
    <dbReference type="NCBI Taxonomy" id="72359"/>
    <lineage>
        <taxon>Eukaryota</taxon>
        <taxon>Fungi</taxon>
        <taxon>Fungi incertae sedis</taxon>
        <taxon>Microsporidia</taxon>
        <taxon>Pleistophoridae</taxon>
        <taxon>Trachipleistophora</taxon>
    </lineage>
</organism>
<dbReference type="InterPro" id="IPR032675">
    <property type="entry name" value="LRR_dom_sf"/>
</dbReference>
<dbReference type="GO" id="GO:0031146">
    <property type="term" value="P:SCF-dependent proteasomal ubiquitin-dependent protein catabolic process"/>
    <property type="evidence" value="ECO:0007669"/>
    <property type="project" value="TreeGrafter"/>
</dbReference>
<dbReference type="SUPFAM" id="SSF52047">
    <property type="entry name" value="RNI-like"/>
    <property type="match status" value="1"/>
</dbReference>
<dbReference type="GO" id="GO:0019005">
    <property type="term" value="C:SCF ubiquitin ligase complex"/>
    <property type="evidence" value="ECO:0007669"/>
    <property type="project" value="TreeGrafter"/>
</dbReference>
<gene>
    <name evidence="1" type="ORF">THOM_1987</name>
</gene>
<name>L7JUA3_TRAHO</name>